<dbReference type="InterPro" id="IPR036249">
    <property type="entry name" value="Thioredoxin-like_sf"/>
</dbReference>
<dbReference type="Proteomes" id="UP000190888">
    <property type="component" value="Unassembled WGS sequence"/>
</dbReference>
<evidence type="ECO:0000313" key="1">
    <source>
        <dbReference type="EMBL" id="SKA20500.1"/>
    </source>
</evidence>
<reference evidence="1 2" key="1">
    <citation type="submission" date="2017-02" db="EMBL/GenBank/DDBJ databases">
        <authorList>
            <person name="Peterson S.W."/>
        </authorList>
    </citation>
    <scope>NUCLEOTIDE SEQUENCE [LARGE SCALE GENOMIC DNA]</scope>
    <source>
        <strain evidence="1 2">DSM 22335</strain>
    </source>
</reference>
<dbReference type="Gene3D" id="3.40.30.10">
    <property type="entry name" value="Glutaredoxin"/>
    <property type="match status" value="1"/>
</dbReference>
<proteinExistence type="predicted"/>
<keyword evidence="2" id="KW-1185">Reference proteome</keyword>
<protein>
    <submittedName>
        <fullName evidence="1">Bacillithiol system protein YtxJ</fullName>
    </submittedName>
</protein>
<evidence type="ECO:0000313" key="2">
    <source>
        <dbReference type="Proteomes" id="UP000190888"/>
    </source>
</evidence>
<dbReference type="SUPFAM" id="SSF52833">
    <property type="entry name" value="Thioredoxin-like"/>
    <property type="match status" value="1"/>
</dbReference>
<dbReference type="NCBIfam" id="TIGR04019">
    <property type="entry name" value="B_thiol_YtxJ"/>
    <property type="match status" value="1"/>
</dbReference>
<dbReference type="InterPro" id="IPR022551">
    <property type="entry name" value="BrxC"/>
</dbReference>
<organism evidence="1 2">
    <name type="scientific">Sediminibacterium ginsengisoli</name>
    <dbReference type="NCBI Taxonomy" id="413434"/>
    <lineage>
        <taxon>Bacteria</taxon>
        <taxon>Pseudomonadati</taxon>
        <taxon>Bacteroidota</taxon>
        <taxon>Chitinophagia</taxon>
        <taxon>Chitinophagales</taxon>
        <taxon>Chitinophagaceae</taxon>
        <taxon>Sediminibacterium</taxon>
    </lineage>
</organism>
<dbReference type="AlphaFoldDB" id="A0A1T4RWZ1"/>
<dbReference type="Pfam" id="PF11009">
    <property type="entry name" value="BrxC"/>
    <property type="match status" value="1"/>
</dbReference>
<sequence length="110" mass="12562">MINWIKLTKEEQLADIQAASAGKPQVIFKHSTRCSISSMVLSRLERESVHTDADFYYLDLIAFRSISNEIAEKFHVHHESPQVLVIRNGECIYDESHMGITMDEIAQQVA</sequence>
<dbReference type="EMBL" id="FUWH01000016">
    <property type="protein sequence ID" value="SKA20500.1"/>
    <property type="molecule type" value="Genomic_DNA"/>
</dbReference>
<name>A0A1T4RWZ1_9BACT</name>
<dbReference type="RefSeq" id="WP_245825759.1">
    <property type="nucleotide sequence ID" value="NZ_FUWH01000016.1"/>
</dbReference>
<gene>
    <name evidence="1" type="ORF">SAMN04488132_1163</name>
</gene>
<accession>A0A1T4RWZ1</accession>
<dbReference type="STRING" id="413434.SAMN04488132_1163"/>